<gene>
    <name evidence="1" type="ORF">MRB53_015624</name>
</gene>
<keyword evidence="2" id="KW-1185">Reference proteome</keyword>
<dbReference type="EMBL" id="CM056813">
    <property type="protein sequence ID" value="KAJ8638930.1"/>
    <property type="molecule type" value="Genomic_DNA"/>
</dbReference>
<proteinExistence type="predicted"/>
<sequence>MLYMEISNQVMQNCTKSAYQVQAHGFRSFHQDIIMVAGAVLVGYSLCDSAWVCIFLAIKQLSRTSFSWRLVRDSVTRWSSEAQE</sequence>
<dbReference type="Proteomes" id="UP001234297">
    <property type="component" value="Chromosome 5"/>
</dbReference>
<reference evidence="1 2" key="1">
    <citation type="journal article" date="2022" name="Hortic Res">
        <title>A haplotype resolved chromosomal level avocado genome allows analysis of novel avocado genes.</title>
        <authorList>
            <person name="Nath O."/>
            <person name="Fletcher S.J."/>
            <person name="Hayward A."/>
            <person name="Shaw L.M."/>
            <person name="Masouleh A.K."/>
            <person name="Furtado A."/>
            <person name="Henry R.J."/>
            <person name="Mitter N."/>
        </authorList>
    </citation>
    <scope>NUCLEOTIDE SEQUENCE [LARGE SCALE GENOMIC DNA]</scope>
    <source>
        <strain evidence="2">cv. Hass</strain>
    </source>
</reference>
<organism evidence="1 2">
    <name type="scientific">Persea americana</name>
    <name type="common">Avocado</name>
    <dbReference type="NCBI Taxonomy" id="3435"/>
    <lineage>
        <taxon>Eukaryota</taxon>
        <taxon>Viridiplantae</taxon>
        <taxon>Streptophyta</taxon>
        <taxon>Embryophyta</taxon>
        <taxon>Tracheophyta</taxon>
        <taxon>Spermatophyta</taxon>
        <taxon>Magnoliopsida</taxon>
        <taxon>Magnoliidae</taxon>
        <taxon>Laurales</taxon>
        <taxon>Lauraceae</taxon>
        <taxon>Persea</taxon>
    </lineage>
</organism>
<evidence type="ECO:0000313" key="1">
    <source>
        <dbReference type="EMBL" id="KAJ8638930.1"/>
    </source>
</evidence>
<evidence type="ECO:0000313" key="2">
    <source>
        <dbReference type="Proteomes" id="UP001234297"/>
    </source>
</evidence>
<comment type="caution">
    <text evidence="1">The sequence shown here is derived from an EMBL/GenBank/DDBJ whole genome shotgun (WGS) entry which is preliminary data.</text>
</comment>
<name>A0ACC2LZT9_PERAE</name>
<accession>A0ACC2LZT9</accession>
<protein>
    <submittedName>
        <fullName evidence="1">Uncharacterized protein</fullName>
    </submittedName>
</protein>